<dbReference type="Gene3D" id="3.20.20.190">
    <property type="entry name" value="Phosphatidylinositol (PI) phosphodiesterase"/>
    <property type="match status" value="1"/>
</dbReference>
<dbReference type="Proteomes" id="UP001595851">
    <property type="component" value="Unassembled WGS sequence"/>
</dbReference>
<accession>A0ABV8GBI4</accession>
<gene>
    <name evidence="2" type="ORF">ACFOY2_22560</name>
</gene>
<reference evidence="3" key="1">
    <citation type="journal article" date="2019" name="Int. J. Syst. Evol. Microbiol.">
        <title>The Global Catalogue of Microorganisms (GCM) 10K type strain sequencing project: providing services to taxonomists for standard genome sequencing and annotation.</title>
        <authorList>
            <consortium name="The Broad Institute Genomics Platform"/>
            <consortium name="The Broad Institute Genome Sequencing Center for Infectious Disease"/>
            <person name="Wu L."/>
            <person name="Ma J."/>
        </authorList>
    </citation>
    <scope>NUCLEOTIDE SEQUENCE [LARGE SCALE GENOMIC DNA]</scope>
    <source>
        <strain evidence="3">TBRC 1276</strain>
    </source>
</reference>
<dbReference type="RefSeq" id="WP_379530052.1">
    <property type="nucleotide sequence ID" value="NZ_JBHSBI010000011.1"/>
</dbReference>
<dbReference type="Pfam" id="PF03009">
    <property type="entry name" value="GDPD"/>
    <property type="match status" value="1"/>
</dbReference>
<evidence type="ECO:0000259" key="1">
    <source>
        <dbReference type="PROSITE" id="PS51704"/>
    </source>
</evidence>
<feature type="domain" description="GP-PDE" evidence="1">
    <location>
        <begin position="35"/>
        <end position="288"/>
    </location>
</feature>
<dbReference type="CDD" id="cd08566">
    <property type="entry name" value="GDPD_AtGDE_like"/>
    <property type="match status" value="1"/>
</dbReference>
<evidence type="ECO:0000313" key="3">
    <source>
        <dbReference type="Proteomes" id="UP001595851"/>
    </source>
</evidence>
<dbReference type="PANTHER" id="PTHR46211:SF14">
    <property type="entry name" value="GLYCEROPHOSPHODIESTER PHOSPHODIESTERASE"/>
    <property type="match status" value="1"/>
</dbReference>
<dbReference type="EMBL" id="JBHSBI010000011">
    <property type="protein sequence ID" value="MFC4010027.1"/>
    <property type="molecule type" value="Genomic_DNA"/>
</dbReference>
<protein>
    <submittedName>
        <fullName evidence="2">Glycerophosphodiester phosphodiesterase family protein</fullName>
    </submittedName>
</protein>
<proteinExistence type="predicted"/>
<organism evidence="2 3">
    <name type="scientific">Nonomuraea purpurea</name>
    <dbReference type="NCBI Taxonomy" id="1849276"/>
    <lineage>
        <taxon>Bacteria</taxon>
        <taxon>Bacillati</taxon>
        <taxon>Actinomycetota</taxon>
        <taxon>Actinomycetes</taxon>
        <taxon>Streptosporangiales</taxon>
        <taxon>Streptosporangiaceae</taxon>
        <taxon>Nonomuraea</taxon>
    </lineage>
</organism>
<comment type="caution">
    <text evidence="2">The sequence shown here is derived from an EMBL/GenBank/DDBJ whole genome shotgun (WGS) entry which is preliminary data.</text>
</comment>
<dbReference type="InterPro" id="IPR017946">
    <property type="entry name" value="PLC-like_Pdiesterase_TIM-brl"/>
</dbReference>
<name>A0ABV8GBI4_9ACTN</name>
<dbReference type="InterPro" id="IPR030395">
    <property type="entry name" value="GP_PDE_dom"/>
</dbReference>
<dbReference type="SUPFAM" id="SSF51695">
    <property type="entry name" value="PLC-like phosphodiesterases"/>
    <property type="match status" value="1"/>
</dbReference>
<sequence length="302" mass="34272">MSQSTTTTREYYLFGQPQYKQINALLNTALAERSPLIAVHRGTGLGNIPENTGDAVETALVEGADMVEIDIVESADGDFFLFHDGMERLAFDRDVDLRALSTAEIRALRYRWVRADAGVSELADVLERFRGDVLFNVDRSWWYWDRLLPFADRFDLAEQLVFKSPVEEVWLEKLRRHPVKYPFIPMVRTRADIDAVLDDPDLNLVGVELLARSATDELARPELIGELHDAGLACLLDAINLSDGVPLFHGRDDHTSVLGDPADGWGWLIAHGADIIQTDWPGLLRRYREERTGIVPRVHRRR</sequence>
<keyword evidence="3" id="KW-1185">Reference proteome</keyword>
<dbReference type="PANTHER" id="PTHR46211">
    <property type="entry name" value="GLYCEROPHOSPHORYL DIESTER PHOSPHODIESTERASE"/>
    <property type="match status" value="1"/>
</dbReference>
<evidence type="ECO:0000313" key="2">
    <source>
        <dbReference type="EMBL" id="MFC4010027.1"/>
    </source>
</evidence>
<dbReference type="PROSITE" id="PS51704">
    <property type="entry name" value="GP_PDE"/>
    <property type="match status" value="1"/>
</dbReference>